<dbReference type="OrthoDB" id="1918at2759"/>
<protein>
    <submittedName>
        <fullName evidence="2">RAB6A-GEF complex partner protein 2-like</fullName>
    </submittedName>
</protein>
<organism evidence="1 2">
    <name type="scientific">Actinia tenebrosa</name>
    <name type="common">Australian red waratah sea anemone</name>
    <dbReference type="NCBI Taxonomy" id="6105"/>
    <lineage>
        <taxon>Eukaryota</taxon>
        <taxon>Metazoa</taxon>
        <taxon>Cnidaria</taxon>
        <taxon>Anthozoa</taxon>
        <taxon>Hexacorallia</taxon>
        <taxon>Actiniaria</taxon>
        <taxon>Actiniidae</taxon>
        <taxon>Actinia</taxon>
    </lineage>
</organism>
<accession>A0A6P8H0A1</accession>
<gene>
    <name evidence="2" type="primary">LOC116286443</name>
</gene>
<dbReference type="FunCoup" id="A0A6P8H0A1">
    <property type="interactions" value="1513"/>
</dbReference>
<reference evidence="2" key="1">
    <citation type="submission" date="2025-08" db="UniProtKB">
        <authorList>
            <consortium name="RefSeq"/>
        </authorList>
    </citation>
    <scope>IDENTIFICATION</scope>
    <source>
        <tissue evidence="2">Tentacle</tissue>
    </source>
</reference>
<dbReference type="InterPro" id="IPR014848">
    <property type="entry name" value="Rgp1"/>
</dbReference>
<dbReference type="GeneID" id="116286443"/>
<dbReference type="RefSeq" id="XP_031548816.1">
    <property type="nucleotide sequence ID" value="XM_031692956.1"/>
</dbReference>
<name>A0A6P8H0A1_ACTTE</name>
<evidence type="ECO:0000313" key="1">
    <source>
        <dbReference type="Proteomes" id="UP000515163"/>
    </source>
</evidence>
<dbReference type="Pfam" id="PF08737">
    <property type="entry name" value="Rgp1"/>
    <property type="match status" value="2"/>
</dbReference>
<sequence>MIEVKARMVRSAVYLAGETLQCEIIFTNVNEDSTALKNSKEEKKEPKVERLAWASVQIHCQCSVNSSRIVIPQKNDTSTVDLTSPVVLKSSTSFAPSRGEQGQCLMDTQPKILFCDLELAPGESRTFLYSEIIPADGPPSFKGYAVKYSYKVTLGTSRVNSQFKLLRLPLRVLTVRGLTETENFFGLPEQTSNPFLENKANNNSLLDIAVDYLTAVTSKRNSHVYNIVSNKGHVGKFCLFKSAYRIGEEIVGSFDFTDTLIPCVKYTVTLQSEEHIPEEYRPPHCKNSGAIYTSYCSVQEYCLHAKKTHLVLPVPVTVCPEFESDLVCLKWRLHFEFVLASGVLPAGASPLQSTYPQLDTATWQGPADIETEIMTWDFPVKLLATNPLQASSISMIRTSNSMMF</sequence>
<keyword evidence="1" id="KW-1185">Reference proteome</keyword>
<evidence type="ECO:0000313" key="2">
    <source>
        <dbReference type="RefSeq" id="XP_031548816.1"/>
    </source>
</evidence>
<dbReference type="PANTHER" id="PTHR12507">
    <property type="entry name" value="REDUCED GROWTH PHENOTYPE 1 RGP1, YEAST -RELATED"/>
    <property type="match status" value="1"/>
</dbReference>
<dbReference type="KEGG" id="aten:116286443"/>
<dbReference type="InParanoid" id="A0A6P8H0A1"/>
<proteinExistence type="predicted"/>
<dbReference type="Proteomes" id="UP000515163">
    <property type="component" value="Unplaced"/>
</dbReference>
<dbReference type="AlphaFoldDB" id="A0A6P8H0A1"/>